<evidence type="ECO:0000256" key="1">
    <source>
        <dbReference type="SAM" id="Phobius"/>
    </source>
</evidence>
<dbReference type="InterPro" id="IPR011050">
    <property type="entry name" value="Pectin_lyase_fold/virulence"/>
</dbReference>
<keyword evidence="1" id="KW-1133">Transmembrane helix</keyword>
<gene>
    <name evidence="2" type="ORF">OS493_017307</name>
</gene>
<evidence type="ECO:0000313" key="3">
    <source>
        <dbReference type="Proteomes" id="UP001163046"/>
    </source>
</evidence>
<dbReference type="AlphaFoldDB" id="A0A9X0A1Z3"/>
<dbReference type="Proteomes" id="UP001163046">
    <property type="component" value="Unassembled WGS sequence"/>
</dbReference>
<name>A0A9X0A1Z3_9CNID</name>
<dbReference type="SUPFAM" id="SSF51126">
    <property type="entry name" value="Pectin lyase-like"/>
    <property type="match status" value="1"/>
</dbReference>
<proteinExistence type="predicted"/>
<dbReference type="PANTHER" id="PTHR11319:SF35">
    <property type="entry name" value="OUTER MEMBRANE PROTEIN PMPC-RELATED"/>
    <property type="match status" value="1"/>
</dbReference>
<keyword evidence="3" id="KW-1185">Reference proteome</keyword>
<reference evidence="2" key="1">
    <citation type="submission" date="2023-01" db="EMBL/GenBank/DDBJ databases">
        <title>Genome assembly of the deep-sea coral Lophelia pertusa.</title>
        <authorList>
            <person name="Herrera S."/>
            <person name="Cordes E."/>
        </authorList>
    </citation>
    <scope>NUCLEOTIDE SEQUENCE</scope>
    <source>
        <strain evidence="2">USNM1676648</strain>
        <tissue evidence="2">Polyp</tissue>
    </source>
</reference>
<feature type="transmembrane region" description="Helical" evidence="1">
    <location>
        <begin position="854"/>
        <end position="887"/>
    </location>
</feature>
<organism evidence="2 3">
    <name type="scientific">Desmophyllum pertusum</name>
    <dbReference type="NCBI Taxonomy" id="174260"/>
    <lineage>
        <taxon>Eukaryota</taxon>
        <taxon>Metazoa</taxon>
        <taxon>Cnidaria</taxon>
        <taxon>Anthozoa</taxon>
        <taxon>Hexacorallia</taxon>
        <taxon>Scleractinia</taxon>
        <taxon>Caryophylliina</taxon>
        <taxon>Caryophylliidae</taxon>
        <taxon>Desmophyllum</taxon>
    </lineage>
</organism>
<accession>A0A9X0A1Z3</accession>
<feature type="transmembrane region" description="Helical" evidence="1">
    <location>
        <begin position="582"/>
        <end position="601"/>
    </location>
</feature>
<dbReference type="OrthoDB" id="5956805at2759"/>
<feature type="transmembrane region" description="Helical" evidence="1">
    <location>
        <begin position="806"/>
        <end position="827"/>
    </location>
</feature>
<sequence>MQIQIHDCVFQDNNLLARYFDEAHLIHIFSVSQSVGIVDFYRNNFALNKGGYVYVDGCLDSTFENLQMVKTTSNTLMVTHTVSCSKGITVQMRNCLINGTIIRSSNPAVTAIKVVANQVKMSMNNVTVQSNKDFVFYFFAKNGTLTINNSVFANNSVKYKNDLLIISRKSHDYGPPDPPGITQEGHIVVKVQNTRFFKNRGLTSILKLDHTSTTLVNVTFNDNIVEGRGGDIYISNNNSIFLLNNLFTRSTRHYYASAFVYSNVESHSYLSIKDSSFESKSTDLEVTILLDLRYGIYLSIDTASNITCPLDRYIYLDNKINMTQVQTLSGRRIEDTYKPSCRKCHFGFYNLQRVSAITDATGNMEQCLRCPYGGNCSQGIVARPNFWGYLKKKNPPTVAFNICPLEYCGPNPASKQISSYHSCYGNRGGFLCGQCNEGYTEAMFSTECRESKDCNDYWFWFFSVAYIICLSFLFIIRPCLLEFLWKHIVWFRNRNHDGNPLRFSASDGQSGNGKHFDHAVLKTIFYFYQIVELLLITTSSEDLINKFKFIHPLVSVFNFQIRSWNEKFGCPFPGLTAVTKQLFSSLTVFGTIACISTTCLIHKAMSYTGCIKGPRINLYLAAAVETLLLGYERLTDVSLSLLNCVPVNSEYRLFLDGNVHCWQWWQYPLISFIVVFVVPFIFVLYWGSRKLNQQSVSTKELTMACIMPLPLLCYWAVRYCFNKETRGWQEDTEEIKVVLQEPFRPPEEEEDEGTLYWESVLIGRRLVLLCLHSFIADPMLRLLCLDCACMAIFMHHLYKKPYRDTLANACESVSLFSLVIIATFSLAEASLVSEGIEVVGPTEKVFGVLQWIELVLLGVAPTCLGVLVSLAVLSQLVRLIFLVIMFFRRHLVRRNWRWSRSSAPYSLRRSLLYSLCM</sequence>
<dbReference type="EMBL" id="MU825405">
    <property type="protein sequence ID" value="KAJ7391610.1"/>
    <property type="molecule type" value="Genomic_DNA"/>
</dbReference>
<keyword evidence="1" id="KW-0812">Transmembrane</keyword>
<dbReference type="PANTHER" id="PTHR11319">
    <property type="entry name" value="G PROTEIN-COUPLED RECEPTOR-RELATED"/>
    <property type="match status" value="1"/>
</dbReference>
<evidence type="ECO:0000313" key="2">
    <source>
        <dbReference type="EMBL" id="KAJ7391610.1"/>
    </source>
</evidence>
<feature type="transmembrane region" description="Helical" evidence="1">
    <location>
        <begin position="457"/>
        <end position="476"/>
    </location>
</feature>
<protein>
    <submittedName>
        <fullName evidence="2">Uncharacterized protein</fullName>
    </submittedName>
</protein>
<feature type="transmembrane region" description="Helical" evidence="1">
    <location>
        <begin position="664"/>
        <end position="688"/>
    </location>
</feature>
<keyword evidence="1" id="KW-0472">Membrane</keyword>
<comment type="caution">
    <text evidence="2">The sequence shown here is derived from an EMBL/GenBank/DDBJ whole genome shotgun (WGS) entry which is preliminary data.</text>
</comment>